<evidence type="ECO:0000256" key="1">
    <source>
        <dbReference type="ARBA" id="ARBA00001961"/>
    </source>
</evidence>
<keyword evidence="2" id="KW-0479">Metal-binding</keyword>
<protein>
    <recommendedName>
        <fullName evidence="8">Fe2OG dioxygenase domain-containing protein</fullName>
    </recommendedName>
</protein>
<dbReference type="InterPro" id="IPR051559">
    <property type="entry name" value="HIF_prolyl_hydroxylases"/>
</dbReference>
<evidence type="ECO:0000256" key="4">
    <source>
        <dbReference type="ARBA" id="ARBA00022964"/>
    </source>
</evidence>
<dbReference type="GO" id="GO:0031418">
    <property type="term" value="F:L-ascorbic acid binding"/>
    <property type="evidence" value="ECO:0007669"/>
    <property type="project" value="UniProtKB-KW"/>
</dbReference>
<dbReference type="SMART" id="SM00702">
    <property type="entry name" value="P4Hc"/>
    <property type="match status" value="1"/>
</dbReference>
<dbReference type="AlphaFoldDB" id="A0AAE0EXC0"/>
<dbReference type="InterPro" id="IPR044862">
    <property type="entry name" value="Pro_4_hyd_alph_FE2OG_OXY"/>
</dbReference>
<dbReference type="Proteomes" id="UP001190700">
    <property type="component" value="Unassembled WGS sequence"/>
</dbReference>
<accession>A0AAE0EXC0</accession>
<organism evidence="9 10">
    <name type="scientific">Cymbomonas tetramitiformis</name>
    <dbReference type="NCBI Taxonomy" id="36881"/>
    <lineage>
        <taxon>Eukaryota</taxon>
        <taxon>Viridiplantae</taxon>
        <taxon>Chlorophyta</taxon>
        <taxon>Pyramimonadophyceae</taxon>
        <taxon>Pyramimonadales</taxon>
        <taxon>Pyramimonadaceae</taxon>
        <taxon>Cymbomonas</taxon>
    </lineage>
</organism>
<dbReference type="GO" id="GO:0008198">
    <property type="term" value="F:ferrous iron binding"/>
    <property type="evidence" value="ECO:0007669"/>
    <property type="project" value="TreeGrafter"/>
</dbReference>
<keyword evidence="10" id="KW-1185">Reference proteome</keyword>
<evidence type="ECO:0000256" key="5">
    <source>
        <dbReference type="ARBA" id="ARBA00023002"/>
    </source>
</evidence>
<gene>
    <name evidence="9" type="ORF">CYMTET_46722</name>
</gene>
<evidence type="ECO:0000256" key="6">
    <source>
        <dbReference type="ARBA" id="ARBA00023004"/>
    </source>
</evidence>
<dbReference type="GO" id="GO:0031543">
    <property type="term" value="F:peptidyl-proline dioxygenase activity"/>
    <property type="evidence" value="ECO:0007669"/>
    <property type="project" value="TreeGrafter"/>
</dbReference>
<proteinExistence type="predicted"/>
<dbReference type="PANTHER" id="PTHR12907">
    <property type="entry name" value="EGL NINE HOMOLOG-RELATED"/>
    <property type="match status" value="1"/>
</dbReference>
<comment type="cofactor">
    <cofactor evidence="1">
        <name>L-ascorbate</name>
        <dbReference type="ChEBI" id="CHEBI:38290"/>
    </cofactor>
</comment>
<dbReference type="EMBL" id="LGRX02032740">
    <property type="protein sequence ID" value="KAK3243637.1"/>
    <property type="molecule type" value="Genomic_DNA"/>
</dbReference>
<keyword evidence="3" id="KW-0847">Vitamin C</keyword>
<dbReference type="PANTHER" id="PTHR12907:SF26">
    <property type="entry name" value="HIF PROLYL HYDROXYLASE, ISOFORM C"/>
    <property type="match status" value="1"/>
</dbReference>
<dbReference type="PROSITE" id="PS51471">
    <property type="entry name" value="FE2OG_OXY"/>
    <property type="match status" value="1"/>
</dbReference>
<dbReference type="Pfam" id="PF13640">
    <property type="entry name" value="2OG-FeII_Oxy_3"/>
    <property type="match status" value="1"/>
</dbReference>
<keyword evidence="6" id="KW-0408">Iron</keyword>
<evidence type="ECO:0000256" key="7">
    <source>
        <dbReference type="SAM" id="MobiDB-lite"/>
    </source>
</evidence>
<feature type="region of interest" description="Disordered" evidence="7">
    <location>
        <begin position="25"/>
        <end position="50"/>
    </location>
</feature>
<keyword evidence="5" id="KW-0560">Oxidoreductase</keyword>
<feature type="domain" description="Fe2OG dioxygenase" evidence="8">
    <location>
        <begin position="163"/>
        <end position="273"/>
    </location>
</feature>
<dbReference type="InterPro" id="IPR005123">
    <property type="entry name" value="Oxoglu/Fe-dep_dioxygenase_dom"/>
</dbReference>
<comment type="caution">
    <text evidence="9">The sequence shown here is derived from an EMBL/GenBank/DDBJ whole genome shotgun (WGS) entry which is preliminary data.</text>
</comment>
<evidence type="ECO:0000313" key="10">
    <source>
        <dbReference type="Proteomes" id="UP001190700"/>
    </source>
</evidence>
<dbReference type="InterPro" id="IPR006620">
    <property type="entry name" value="Pro_4_hyd_alph"/>
</dbReference>
<dbReference type="GO" id="GO:0071456">
    <property type="term" value="P:cellular response to hypoxia"/>
    <property type="evidence" value="ECO:0007669"/>
    <property type="project" value="TreeGrafter"/>
</dbReference>
<evidence type="ECO:0000256" key="3">
    <source>
        <dbReference type="ARBA" id="ARBA00022896"/>
    </source>
</evidence>
<dbReference type="Gene3D" id="2.60.120.620">
    <property type="entry name" value="q2cbj1_9rhob like domain"/>
    <property type="match status" value="1"/>
</dbReference>
<reference evidence="9 10" key="1">
    <citation type="journal article" date="2015" name="Genome Biol. Evol.">
        <title>Comparative Genomics of a Bacterivorous Green Alga Reveals Evolutionary Causalities and Consequences of Phago-Mixotrophic Mode of Nutrition.</title>
        <authorList>
            <person name="Burns J.A."/>
            <person name="Paasch A."/>
            <person name="Narechania A."/>
            <person name="Kim E."/>
        </authorList>
    </citation>
    <scope>NUCLEOTIDE SEQUENCE [LARGE SCALE GENOMIC DNA]</scope>
    <source>
        <strain evidence="9 10">PLY_AMNH</strain>
    </source>
</reference>
<name>A0AAE0EXC0_9CHLO</name>
<sequence length="350" mass="37641">MDDSISSLPKDVQERIFSFLVAPPSSSASSDSSSHCTTTLSPAAAQRSPHVAGRSVNLFDQYLPDLVQQLKKSGVAVHDGVLGAAERTSILQEARGALQDGVPAKVGGGSTLRSEDRSVRGDNRVWLSHEGPSVAGRENIHSLVQVLKKLGPTLLANGFEVNGAKSVQLAVFPGQGTLYKRHRDTSPSSPLRRVTIIYYPNDEEWDPQELGGALRIFDVGAIPQACAHGQEGDRPWADISPRGDRLVIFNSVMEHQVLPTHAPRYAVTMWMSCADMGGPQDTLKASTDHGPSQSLPIARAPEMQEAPGAPPQDRAFEMVAAWGGSRRKTGVAPDGVLCWFDCFFAVAEQD</sequence>
<evidence type="ECO:0000313" key="9">
    <source>
        <dbReference type="EMBL" id="KAK3243637.1"/>
    </source>
</evidence>
<evidence type="ECO:0000259" key="8">
    <source>
        <dbReference type="PROSITE" id="PS51471"/>
    </source>
</evidence>
<evidence type="ECO:0000256" key="2">
    <source>
        <dbReference type="ARBA" id="ARBA00022723"/>
    </source>
</evidence>
<feature type="compositionally biased region" description="Low complexity" evidence="7">
    <location>
        <begin position="25"/>
        <end position="34"/>
    </location>
</feature>
<keyword evidence="4" id="KW-0223">Dioxygenase</keyword>